<dbReference type="Gene3D" id="1.25.40.20">
    <property type="entry name" value="Ankyrin repeat-containing domain"/>
    <property type="match status" value="1"/>
</dbReference>
<dbReference type="InterPro" id="IPR002110">
    <property type="entry name" value="Ankyrin_rpt"/>
</dbReference>
<evidence type="ECO:0008006" key="3">
    <source>
        <dbReference type="Google" id="ProtNLM"/>
    </source>
</evidence>
<evidence type="ECO:0000256" key="1">
    <source>
        <dbReference type="PROSITE-ProRule" id="PRU00023"/>
    </source>
</evidence>
<sequence>MMDNTNLNSTTLEIKIDKKIAKRFKYALQCSQATKKVVIHEILLHFVKNSNKQSLKDVIEHLNETIRNKGSIDQYEELDTLLNFQDNEGNTLLHYAALHNKPNDIPTLMQCGANCLIKNTDG</sequence>
<organism evidence="2">
    <name type="scientific">Wolbachia endosymbiont of Oeneis ivallda</name>
    <dbReference type="NCBI Taxonomy" id="3171168"/>
    <lineage>
        <taxon>Bacteria</taxon>
        <taxon>Pseudomonadati</taxon>
        <taxon>Pseudomonadota</taxon>
        <taxon>Alphaproteobacteria</taxon>
        <taxon>Rickettsiales</taxon>
        <taxon>Anaplasmataceae</taxon>
        <taxon>Wolbachieae</taxon>
        <taxon>Wolbachia</taxon>
    </lineage>
</organism>
<dbReference type="InterPro" id="IPR036770">
    <property type="entry name" value="Ankyrin_rpt-contain_sf"/>
</dbReference>
<reference evidence="2" key="1">
    <citation type="submission" date="2024-06" db="EMBL/GenBank/DDBJ databases">
        <title>Genome assembly of the Oeneis chryxus ivallda.</title>
        <authorList>
            <person name="MacDonald Z."/>
            <person name="Shaffer H.B."/>
            <person name="Gillespie T."/>
            <person name="Marimuthu M.P.A."/>
            <person name="Nguyen O."/>
            <person name="Fairbairn C.W."/>
            <person name="Seligmann W.E."/>
            <person name="Escalona M."/>
            <person name="Miller C."/>
            <person name="Toffelmier E."/>
        </authorList>
    </citation>
    <scope>NUCLEOTIDE SEQUENCE</scope>
    <source>
        <strain evidence="2">CCGP_102_HBS-TG_Oc004</strain>
    </source>
</reference>
<dbReference type="SUPFAM" id="SSF48403">
    <property type="entry name" value="Ankyrin repeat"/>
    <property type="match status" value="1"/>
</dbReference>
<dbReference type="AlphaFoldDB" id="A0AAU7YJX5"/>
<keyword evidence="1" id="KW-0040">ANK repeat</keyword>
<name>A0AAU7YJX5_9RICK</name>
<dbReference type="PROSITE" id="PS50088">
    <property type="entry name" value="ANK_REPEAT"/>
    <property type="match status" value="1"/>
</dbReference>
<evidence type="ECO:0000313" key="2">
    <source>
        <dbReference type="EMBL" id="XCA33937.1"/>
    </source>
</evidence>
<dbReference type="EMBL" id="CP158587">
    <property type="protein sequence ID" value="XCA33937.1"/>
    <property type="molecule type" value="Genomic_DNA"/>
</dbReference>
<proteinExistence type="predicted"/>
<protein>
    <recommendedName>
        <fullName evidence="3">Ankyrin repeat domain protein</fullName>
    </recommendedName>
</protein>
<gene>
    <name evidence="2" type="ORF">ABS861_00515</name>
</gene>
<feature type="repeat" description="ANK" evidence="1">
    <location>
        <begin position="88"/>
        <end position="120"/>
    </location>
</feature>
<accession>A0AAU7YJX5</accession>